<evidence type="ECO:0000313" key="2">
    <source>
        <dbReference type="EMBL" id="CAB4178268.1"/>
    </source>
</evidence>
<evidence type="ECO:0000313" key="1">
    <source>
        <dbReference type="EMBL" id="CAB4147949.1"/>
    </source>
</evidence>
<gene>
    <name evidence="2" type="ORF">UFOVP1011_51</name>
    <name evidence="3" type="ORF">UFOVP1162_13</name>
    <name evidence="4" type="ORF">UFOVP1611_16</name>
    <name evidence="1" type="ORF">UFOVP504_55</name>
</gene>
<reference evidence="1" key="1">
    <citation type="submission" date="2020-04" db="EMBL/GenBank/DDBJ databases">
        <authorList>
            <person name="Chiriac C."/>
            <person name="Salcher M."/>
            <person name="Ghai R."/>
            <person name="Kavagutti S V."/>
        </authorList>
    </citation>
    <scope>NUCLEOTIDE SEQUENCE</scope>
</reference>
<protein>
    <submittedName>
        <fullName evidence="1">Uncharacterized protein</fullName>
    </submittedName>
</protein>
<evidence type="ECO:0000313" key="4">
    <source>
        <dbReference type="EMBL" id="CAB4218424.1"/>
    </source>
</evidence>
<dbReference type="EMBL" id="LR796485">
    <property type="protein sequence ID" value="CAB4147949.1"/>
    <property type="molecule type" value="Genomic_DNA"/>
</dbReference>
<name>A0A6J5MW92_9CAUD</name>
<accession>A0A6J5MW92</accession>
<dbReference type="EMBL" id="LR796959">
    <property type="protein sequence ID" value="CAB4178268.1"/>
    <property type="molecule type" value="Genomic_DNA"/>
</dbReference>
<sequence>MSARPEDVLSEAAWRVDWEIAGAPQPMPSWATYKDNDPETAAIYETQAASYLAALRAAGFVIEQGTDALAGTSTHFVDDRI</sequence>
<proteinExistence type="predicted"/>
<evidence type="ECO:0000313" key="3">
    <source>
        <dbReference type="EMBL" id="CAB4187088.1"/>
    </source>
</evidence>
<dbReference type="EMBL" id="LR797101">
    <property type="protein sequence ID" value="CAB4187088.1"/>
    <property type="molecule type" value="Genomic_DNA"/>
</dbReference>
<organism evidence="1">
    <name type="scientific">uncultured Caudovirales phage</name>
    <dbReference type="NCBI Taxonomy" id="2100421"/>
    <lineage>
        <taxon>Viruses</taxon>
        <taxon>Duplodnaviria</taxon>
        <taxon>Heunggongvirae</taxon>
        <taxon>Uroviricota</taxon>
        <taxon>Caudoviricetes</taxon>
        <taxon>Peduoviridae</taxon>
        <taxon>Maltschvirus</taxon>
        <taxon>Maltschvirus maltsch</taxon>
    </lineage>
</organism>
<dbReference type="EMBL" id="LR797465">
    <property type="protein sequence ID" value="CAB4218424.1"/>
    <property type="molecule type" value="Genomic_DNA"/>
</dbReference>